<dbReference type="AlphaFoldDB" id="A0AAJ5WVT3"/>
<evidence type="ECO:0000313" key="1">
    <source>
        <dbReference type="EMBL" id="WEK37493.1"/>
    </source>
</evidence>
<protein>
    <recommendedName>
        <fullName evidence="3">Apea-like HEPN domain-containing protein</fullName>
    </recommendedName>
</protein>
<dbReference type="EMBL" id="CP119311">
    <property type="protein sequence ID" value="WEK37493.1"/>
    <property type="molecule type" value="Genomic_DNA"/>
</dbReference>
<name>A0AAJ5WVT3_9BACT</name>
<organism evidence="1 2">
    <name type="scientific">Candidatus Pseudobacter hemicellulosilyticus</name>
    <dbReference type="NCBI Taxonomy" id="3121375"/>
    <lineage>
        <taxon>Bacteria</taxon>
        <taxon>Pseudomonadati</taxon>
        <taxon>Bacteroidota</taxon>
        <taxon>Chitinophagia</taxon>
        <taxon>Chitinophagales</taxon>
        <taxon>Chitinophagaceae</taxon>
        <taxon>Pseudobacter</taxon>
    </lineage>
</organism>
<evidence type="ECO:0008006" key="3">
    <source>
        <dbReference type="Google" id="ProtNLM"/>
    </source>
</evidence>
<proteinExistence type="predicted"/>
<sequence>MQIIVHKNKTLTFCQRFFIEKSLELLHIGSIDTYRVGLNNPRSILEELKYCLEQFQKGRIKHFHTIKGKEKQKAIVDEAILMAESCPNYLTFHSISPIYLIQLLKKADEHNYKKIISCIDILLKENKSYLKTVTEGLESLISKNTQELCSLEEIDNSINILLSELITTGFDKGFLYRLTHGIFVKSLTQDKIFTEHFNNFKKRILEIESEYMVIFRVDTTRKVIEAITDPPRSPFFLTKDIDDVQVSQDYLNEFSAFNSPVENRIFIRCKDKATDHMAALKKGRNQLSEYLDVINLGLSGEFLQIHPRVLVNNIRSRSSGGFQINTNFMDGKYTVEKEHYQKFANRLPLILNSPEIEQETKEKIKSAIRYLRLGNQSTEVEHKFINYWIGLEYLFSNYESQSTISRIKEHFINAHSLAYVKRNLHRFQKSFTQLSPPDKTVIPSRLREKYLETETFYLEISQQLLQKFPLLAYRAMKLQKWFFRPNRSADTSEYLKSHRNNLEIHLTRIYRLRNEIIHDAATNMNNEQIASNLRYYLTFILNELIDFFYQSEQQANSIEQYFILNEIKIGNIEQNGFLLRDLLAVECSLDFIS</sequence>
<dbReference type="Proteomes" id="UP001220610">
    <property type="component" value="Chromosome"/>
</dbReference>
<evidence type="ECO:0000313" key="2">
    <source>
        <dbReference type="Proteomes" id="UP001220610"/>
    </source>
</evidence>
<accession>A0AAJ5WVT3</accession>
<gene>
    <name evidence="1" type="ORF">P0Y53_08260</name>
</gene>
<reference evidence="1" key="1">
    <citation type="submission" date="2023-03" db="EMBL/GenBank/DDBJ databases">
        <title>Andean soil-derived lignocellulolytic bacterial consortium as a source of novel taxa and putative plastic-active enzymes.</title>
        <authorList>
            <person name="Diaz-Garcia L."/>
            <person name="Chuvochina M."/>
            <person name="Feuerriegel G."/>
            <person name="Bunk B."/>
            <person name="Sproer C."/>
            <person name="Streit W.R."/>
            <person name="Rodriguez L.M."/>
            <person name="Overmann J."/>
            <person name="Jimenez D.J."/>
        </authorList>
    </citation>
    <scope>NUCLEOTIDE SEQUENCE</scope>
    <source>
        <strain evidence="1">MAG 7</strain>
    </source>
</reference>